<dbReference type="Gene3D" id="3.20.20.70">
    <property type="entry name" value="Aldolase class I"/>
    <property type="match status" value="1"/>
</dbReference>
<feature type="compositionally biased region" description="Low complexity" evidence="1">
    <location>
        <begin position="30"/>
        <end position="49"/>
    </location>
</feature>
<protein>
    <recommendedName>
        <fullName evidence="3">Glycoside-hydrolase family GH114 TIM-barrel domain-containing protein</fullName>
    </recommendedName>
</protein>
<organism evidence="4 5">
    <name type="scientific">Kutzneria viridogrisea</name>
    <dbReference type="NCBI Taxonomy" id="47990"/>
    <lineage>
        <taxon>Bacteria</taxon>
        <taxon>Bacillati</taxon>
        <taxon>Actinomycetota</taxon>
        <taxon>Actinomycetes</taxon>
        <taxon>Pseudonocardiales</taxon>
        <taxon>Pseudonocardiaceae</taxon>
        <taxon>Kutzneria</taxon>
    </lineage>
</organism>
<feature type="chain" id="PRO_5045165740" description="Glycoside-hydrolase family GH114 TIM-barrel domain-containing protein" evidence="2">
    <location>
        <begin position="17"/>
        <end position="311"/>
    </location>
</feature>
<evidence type="ECO:0000256" key="1">
    <source>
        <dbReference type="SAM" id="MobiDB-lite"/>
    </source>
</evidence>
<keyword evidence="5" id="KW-1185">Reference proteome</keyword>
<accession>A0ABR6BKL3</accession>
<evidence type="ECO:0000259" key="3">
    <source>
        <dbReference type="Pfam" id="PF03537"/>
    </source>
</evidence>
<comment type="caution">
    <text evidence="4">The sequence shown here is derived from an EMBL/GenBank/DDBJ whole genome shotgun (WGS) entry which is preliminary data.</text>
</comment>
<dbReference type="PANTHER" id="PTHR35273">
    <property type="entry name" value="ALPHA-1,4 POLYGALACTOSAMINIDASE, PUTATIVE (AFU_ORTHOLOGUE AFUA_3G07890)-RELATED"/>
    <property type="match status" value="1"/>
</dbReference>
<feature type="domain" description="Glycoside-hydrolase family GH114 TIM-barrel" evidence="3">
    <location>
        <begin position="90"/>
        <end position="306"/>
    </location>
</feature>
<dbReference type="PANTHER" id="PTHR35273:SF2">
    <property type="entry name" value="ALPHA-GALACTOSIDASE"/>
    <property type="match status" value="1"/>
</dbReference>
<dbReference type="PROSITE" id="PS51257">
    <property type="entry name" value="PROKAR_LIPOPROTEIN"/>
    <property type="match status" value="1"/>
</dbReference>
<evidence type="ECO:0000256" key="2">
    <source>
        <dbReference type="SAM" id="SignalP"/>
    </source>
</evidence>
<proteinExistence type="predicted"/>
<sequence length="311" mass="33294">MRARALCVLLPLVVLAAGCSGSGGEPPAPTSTTTTGSGTTEESSSTTATPAPPTSTDPSATKPPTAAPPTKPSTGGGTSARWVPAPGTAWQWQLTTPVDTSVDVPVYDIDGVEATADVIRTLHAKGRKVICYVNAGANEDFRPDAKAFPSSLQGRSNNWPGEKWLDIRQLSVLQPLMAKRFDTCRDKGFDGIEADLVDGYASDTGFPLSAADQLAYNRMLARLAHDRGLSIGLKNDLDQVTQLVGEFDFSVNEQCAQYNECPKLSPFIAAGKAVFQVEYELDNKEFCGTTSRLRFSSMRKNKSLDAARWPC</sequence>
<gene>
    <name evidence="4" type="ORF">BC739_004407</name>
</gene>
<name>A0ABR6BKL3_9PSEU</name>
<dbReference type="Proteomes" id="UP000517916">
    <property type="component" value="Unassembled WGS sequence"/>
</dbReference>
<evidence type="ECO:0000313" key="4">
    <source>
        <dbReference type="EMBL" id="MBA8927201.1"/>
    </source>
</evidence>
<dbReference type="Pfam" id="PF03537">
    <property type="entry name" value="Glyco_hydro_114"/>
    <property type="match status" value="1"/>
</dbReference>
<dbReference type="SUPFAM" id="SSF51445">
    <property type="entry name" value="(Trans)glycosidases"/>
    <property type="match status" value="1"/>
</dbReference>
<dbReference type="InterPro" id="IPR004352">
    <property type="entry name" value="GH114_TIM-barrel"/>
</dbReference>
<dbReference type="RefSeq" id="WP_063750754.1">
    <property type="nucleotide sequence ID" value="NZ_BAAABQ010000057.1"/>
</dbReference>
<dbReference type="InterPro" id="IPR013785">
    <property type="entry name" value="Aldolase_TIM"/>
</dbReference>
<feature type="region of interest" description="Disordered" evidence="1">
    <location>
        <begin position="19"/>
        <end position="84"/>
    </location>
</feature>
<feature type="signal peptide" evidence="2">
    <location>
        <begin position="1"/>
        <end position="16"/>
    </location>
</feature>
<evidence type="ECO:0000313" key="5">
    <source>
        <dbReference type="Proteomes" id="UP000517916"/>
    </source>
</evidence>
<reference evidence="4 5" key="1">
    <citation type="submission" date="2020-08" db="EMBL/GenBank/DDBJ databases">
        <title>Genomic Encyclopedia of Archaeal and Bacterial Type Strains, Phase II (KMG-II): from individual species to whole genera.</title>
        <authorList>
            <person name="Goeker M."/>
        </authorList>
    </citation>
    <scope>NUCLEOTIDE SEQUENCE [LARGE SCALE GENOMIC DNA]</scope>
    <source>
        <strain evidence="4 5">DSM 43850</strain>
    </source>
</reference>
<keyword evidence="2" id="KW-0732">Signal</keyword>
<dbReference type="EMBL" id="JACJID010000003">
    <property type="protein sequence ID" value="MBA8927201.1"/>
    <property type="molecule type" value="Genomic_DNA"/>
</dbReference>
<dbReference type="InterPro" id="IPR017853">
    <property type="entry name" value="GH"/>
</dbReference>